<feature type="region of interest" description="Disordered" evidence="1">
    <location>
        <begin position="19"/>
        <end position="53"/>
    </location>
</feature>
<dbReference type="Proteomes" id="UP000059680">
    <property type="component" value="Chromosome 10"/>
</dbReference>
<proteinExistence type="predicted"/>
<evidence type="ECO:0000256" key="1">
    <source>
        <dbReference type="SAM" id="MobiDB-lite"/>
    </source>
</evidence>
<protein>
    <submittedName>
        <fullName evidence="2">Os10g0367401 protein</fullName>
    </submittedName>
</protein>
<organism evidence="2 3">
    <name type="scientific">Oryza sativa subsp. japonica</name>
    <name type="common">Rice</name>
    <dbReference type="NCBI Taxonomy" id="39947"/>
    <lineage>
        <taxon>Eukaryota</taxon>
        <taxon>Viridiplantae</taxon>
        <taxon>Streptophyta</taxon>
        <taxon>Embryophyta</taxon>
        <taxon>Tracheophyta</taxon>
        <taxon>Spermatophyta</taxon>
        <taxon>Magnoliopsida</taxon>
        <taxon>Liliopsida</taxon>
        <taxon>Poales</taxon>
        <taxon>Poaceae</taxon>
        <taxon>BOP clade</taxon>
        <taxon>Oryzoideae</taxon>
        <taxon>Oryzeae</taxon>
        <taxon>Oryzinae</taxon>
        <taxon>Oryza</taxon>
        <taxon>Oryza sativa</taxon>
    </lineage>
</organism>
<reference evidence="2 3" key="3">
    <citation type="journal article" date="2013" name="Rice">
        <title>Improvement of the Oryza sativa Nipponbare reference genome using next generation sequence and optical map data.</title>
        <authorList>
            <person name="Kawahara Y."/>
            <person name="de la Bastide M."/>
            <person name="Hamilton J.P."/>
            <person name="Kanamori H."/>
            <person name="McCombie W.R."/>
            <person name="Ouyang S."/>
            <person name="Schwartz D.C."/>
            <person name="Tanaka T."/>
            <person name="Wu J."/>
            <person name="Zhou S."/>
            <person name="Childs K.L."/>
            <person name="Davidson R.M."/>
            <person name="Lin H."/>
            <person name="Quesada-Ocampo L."/>
            <person name="Vaillancourt B."/>
            <person name="Sakai H."/>
            <person name="Lee S.S."/>
            <person name="Kim J."/>
            <person name="Numa H."/>
            <person name="Itoh T."/>
            <person name="Buell C.R."/>
            <person name="Matsumoto T."/>
        </authorList>
    </citation>
    <scope>NUCLEOTIDE SEQUENCE [LARGE SCALE GENOMIC DNA]</scope>
    <source>
        <strain evidence="3">cv. Nipponbare</strain>
    </source>
</reference>
<feature type="compositionally biased region" description="Low complexity" evidence="1">
    <location>
        <begin position="19"/>
        <end position="28"/>
    </location>
</feature>
<reference evidence="2 3" key="2">
    <citation type="journal article" date="2013" name="Plant Cell Physiol.">
        <title>Rice Annotation Project Database (RAP-DB): an integrative and interactive database for rice genomics.</title>
        <authorList>
            <person name="Sakai H."/>
            <person name="Lee S.S."/>
            <person name="Tanaka T."/>
            <person name="Numa H."/>
            <person name="Kim J."/>
            <person name="Kawahara Y."/>
            <person name="Wakimoto H."/>
            <person name="Yang C.C."/>
            <person name="Iwamoto M."/>
            <person name="Abe T."/>
            <person name="Yamada Y."/>
            <person name="Muto A."/>
            <person name="Inokuchi H."/>
            <person name="Ikemura T."/>
            <person name="Matsumoto T."/>
            <person name="Sasaki T."/>
            <person name="Itoh T."/>
        </authorList>
    </citation>
    <scope>NUCLEOTIDE SEQUENCE [LARGE SCALE GENOMIC DNA]</scope>
    <source>
        <strain evidence="3">cv. Nipponbare</strain>
    </source>
</reference>
<dbReference type="InParanoid" id="A0A0P0XTG0"/>
<dbReference type="AlphaFoldDB" id="A0A0P0XTG0"/>
<accession>A0A0P0XTG0</accession>
<dbReference type="EMBL" id="AP014966">
    <property type="protein sequence ID" value="BAT10540.1"/>
    <property type="molecule type" value="Genomic_DNA"/>
</dbReference>
<evidence type="ECO:0000313" key="3">
    <source>
        <dbReference type="Proteomes" id="UP000059680"/>
    </source>
</evidence>
<reference evidence="3" key="1">
    <citation type="journal article" date="2005" name="Nature">
        <title>The map-based sequence of the rice genome.</title>
        <authorList>
            <consortium name="International rice genome sequencing project (IRGSP)"/>
            <person name="Matsumoto T."/>
            <person name="Wu J."/>
            <person name="Kanamori H."/>
            <person name="Katayose Y."/>
            <person name="Fujisawa M."/>
            <person name="Namiki N."/>
            <person name="Mizuno H."/>
            <person name="Yamamoto K."/>
            <person name="Antonio B.A."/>
            <person name="Baba T."/>
            <person name="Sakata K."/>
            <person name="Nagamura Y."/>
            <person name="Aoki H."/>
            <person name="Arikawa K."/>
            <person name="Arita K."/>
            <person name="Bito T."/>
            <person name="Chiden Y."/>
            <person name="Fujitsuka N."/>
            <person name="Fukunaka R."/>
            <person name="Hamada M."/>
            <person name="Harada C."/>
            <person name="Hayashi A."/>
            <person name="Hijishita S."/>
            <person name="Honda M."/>
            <person name="Hosokawa S."/>
            <person name="Ichikawa Y."/>
            <person name="Idonuma A."/>
            <person name="Iijima M."/>
            <person name="Ikeda M."/>
            <person name="Ikeno M."/>
            <person name="Ito K."/>
            <person name="Ito S."/>
            <person name="Ito T."/>
            <person name="Ito Y."/>
            <person name="Ito Y."/>
            <person name="Iwabuchi A."/>
            <person name="Kamiya K."/>
            <person name="Karasawa W."/>
            <person name="Kurita K."/>
            <person name="Katagiri S."/>
            <person name="Kikuta A."/>
            <person name="Kobayashi H."/>
            <person name="Kobayashi N."/>
            <person name="Machita K."/>
            <person name="Maehara T."/>
            <person name="Masukawa M."/>
            <person name="Mizubayashi T."/>
            <person name="Mukai Y."/>
            <person name="Nagasaki H."/>
            <person name="Nagata Y."/>
            <person name="Naito S."/>
            <person name="Nakashima M."/>
            <person name="Nakama Y."/>
            <person name="Nakamichi Y."/>
            <person name="Nakamura M."/>
            <person name="Meguro A."/>
            <person name="Negishi M."/>
            <person name="Ohta I."/>
            <person name="Ohta T."/>
            <person name="Okamoto M."/>
            <person name="Ono N."/>
            <person name="Saji S."/>
            <person name="Sakaguchi M."/>
            <person name="Sakai K."/>
            <person name="Shibata M."/>
            <person name="Shimokawa T."/>
            <person name="Song J."/>
            <person name="Takazaki Y."/>
            <person name="Terasawa K."/>
            <person name="Tsugane M."/>
            <person name="Tsuji K."/>
            <person name="Ueda S."/>
            <person name="Waki K."/>
            <person name="Yamagata H."/>
            <person name="Yamamoto M."/>
            <person name="Yamamoto S."/>
            <person name="Yamane H."/>
            <person name="Yoshiki S."/>
            <person name="Yoshihara R."/>
            <person name="Yukawa K."/>
            <person name="Zhong H."/>
            <person name="Yano M."/>
            <person name="Yuan Q."/>
            <person name="Ouyang S."/>
            <person name="Liu J."/>
            <person name="Jones K.M."/>
            <person name="Gansberger K."/>
            <person name="Moffat K."/>
            <person name="Hill J."/>
            <person name="Bera J."/>
            <person name="Fadrosh D."/>
            <person name="Jin S."/>
            <person name="Johri S."/>
            <person name="Kim M."/>
            <person name="Overton L."/>
            <person name="Reardon M."/>
            <person name="Tsitrin T."/>
            <person name="Vuong H."/>
            <person name="Weaver B."/>
            <person name="Ciecko A."/>
            <person name="Tallon L."/>
            <person name="Jackson J."/>
            <person name="Pai G."/>
            <person name="Aken S.V."/>
            <person name="Utterback T."/>
            <person name="Reidmuller S."/>
            <person name="Feldblyum T."/>
            <person name="Hsiao J."/>
            <person name="Zismann V."/>
            <person name="Iobst S."/>
            <person name="de Vazeille A.R."/>
            <person name="Buell C.R."/>
            <person name="Ying K."/>
            <person name="Li Y."/>
            <person name="Lu T."/>
            <person name="Huang Y."/>
            <person name="Zhao Q."/>
            <person name="Feng Q."/>
            <person name="Zhang L."/>
            <person name="Zhu J."/>
            <person name="Weng Q."/>
            <person name="Mu J."/>
            <person name="Lu Y."/>
            <person name="Fan D."/>
            <person name="Liu Y."/>
            <person name="Guan J."/>
            <person name="Zhang Y."/>
            <person name="Yu S."/>
            <person name="Liu X."/>
            <person name="Zhang Y."/>
            <person name="Hong G."/>
            <person name="Han B."/>
            <person name="Choisne N."/>
            <person name="Demange N."/>
            <person name="Orjeda G."/>
            <person name="Samain S."/>
            <person name="Cattolico L."/>
            <person name="Pelletier E."/>
            <person name="Couloux A."/>
            <person name="Segurens B."/>
            <person name="Wincker P."/>
            <person name="D'Hont A."/>
            <person name="Scarpelli C."/>
            <person name="Weissenbach J."/>
            <person name="Salanoubat M."/>
            <person name="Quetier F."/>
            <person name="Yu Y."/>
            <person name="Kim H.R."/>
            <person name="Rambo T."/>
            <person name="Currie J."/>
            <person name="Collura K."/>
            <person name="Luo M."/>
            <person name="Yang T."/>
            <person name="Ammiraju J.S.S."/>
            <person name="Engler F."/>
            <person name="Soderlund C."/>
            <person name="Wing R.A."/>
            <person name="Palmer L.E."/>
            <person name="de la Bastide M."/>
            <person name="Spiegel L."/>
            <person name="Nascimento L."/>
            <person name="Zutavern T."/>
            <person name="O'Shaughnessy A."/>
            <person name="Dike S."/>
            <person name="Dedhia N."/>
            <person name="Preston R."/>
            <person name="Balija V."/>
            <person name="McCombie W.R."/>
            <person name="Chow T."/>
            <person name="Chen H."/>
            <person name="Chung M."/>
            <person name="Chen C."/>
            <person name="Shaw J."/>
            <person name="Wu H."/>
            <person name="Hsiao K."/>
            <person name="Chao Y."/>
            <person name="Chu M."/>
            <person name="Cheng C."/>
            <person name="Hour A."/>
            <person name="Lee P."/>
            <person name="Lin S."/>
            <person name="Lin Y."/>
            <person name="Liou J."/>
            <person name="Liu S."/>
            <person name="Hsing Y."/>
            <person name="Raghuvanshi S."/>
            <person name="Mohanty A."/>
            <person name="Bharti A.K."/>
            <person name="Gaur A."/>
            <person name="Gupta V."/>
            <person name="Kumar D."/>
            <person name="Ravi V."/>
            <person name="Vij S."/>
            <person name="Kapur A."/>
            <person name="Khurana P."/>
            <person name="Khurana P."/>
            <person name="Khurana J.P."/>
            <person name="Tyagi A.K."/>
            <person name="Gaikwad K."/>
            <person name="Singh A."/>
            <person name="Dalal V."/>
            <person name="Srivastava S."/>
            <person name="Dixit A."/>
            <person name="Pal A.K."/>
            <person name="Ghazi I.A."/>
            <person name="Yadav M."/>
            <person name="Pandit A."/>
            <person name="Bhargava A."/>
            <person name="Sureshbabu K."/>
            <person name="Batra K."/>
            <person name="Sharma T.R."/>
            <person name="Mohapatra T."/>
            <person name="Singh N.K."/>
            <person name="Messing J."/>
            <person name="Nelson A.B."/>
            <person name="Fuks G."/>
            <person name="Kavchok S."/>
            <person name="Keizer G."/>
            <person name="Linton E."/>
            <person name="Llaca V."/>
            <person name="Song R."/>
            <person name="Tanyolac B."/>
            <person name="Young S."/>
            <person name="Ho-Il K."/>
            <person name="Hahn J.H."/>
            <person name="Sangsakoo G."/>
            <person name="Vanavichit A."/>
            <person name="de Mattos Luiz.A.T."/>
            <person name="Zimmer P.D."/>
            <person name="Malone G."/>
            <person name="Dellagostin O."/>
            <person name="de Oliveira A.C."/>
            <person name="Bevan M."/>
            <person name="Bancroft I."/>
            <person name="Minx P."/>
            <person name="Cordum H."/>
            <person name="Wilson R."/>
            <person name="Cheng Z."/>
            <person name="Jin W."/>
            <person name="Jiang J."/>
            <person name="Leong S.A."/>
            <person name="Iwama H."/>
            <person name="Gojobori T."/>
            <person name="Itoh T."/>
            <person name="Niimura Y."/>
            <person name="Fujii Y."/>
            <person name="Habara T."/>
            <person name="Sakai H."/>
            <person name="Sato Y."/>
            <person name="Wilson G."/>
            <person name="Kumar K."/>
            <person name="McCouch S."/>
            <person name="Juretic N."/>
            <person name="Hoen D."/>
            <person name="Wright S."/>
            <person name="Bruskiewich R."/>
            <person name="Bureau T."/>
            <person name="Miyao A."/>
            <person name="Hirochika H."/>
            <person name="Nishikawa T."/>
            <person name="Kadowaki K."/>
            <person name="Sugiura M."/>
            <person name="Burr B."/>
            <person name="Sasaki T."/>
        </authorList>
    </citation>
    <scope>NUCLEOTIDE SEQUENCE [LARGE SCALE GENOMIC DNA]</scope>
    <source>
        <strain evidence="3">cv. Nipponbare</strain>
    </source>
</reference>
<evidence type="ECO:0000313" key="2">
    <source>
        <dbReference type="EMBL" id="BAT10540.1"/>
    </source>
</evidence>
<gene>
    <name evidence="2" type="ordered locus">Os10g0367401</name>
    <name evidence="2" type="ORF">OSNPB_100367401</name>
</gene>
<dbReference type="PaxDb" id="39947-A0A0P0XTG0"/>
<name>A0A0P0XTG0_ORYSJ</name>
<feature type="compositionally biased region" description="Low complexity" evidence="1">
    <location>
        <begin position="40"/>
        <end position="53"/>
    </location>
</feature>
<keyword evidence="3" id="KW-1185">Reference proteome</keyword>
<sequence length="76" mass="7956">MAATRRIPRLHRHAVVAVAAPRSTAATAGPVRQRPPPAGSHASTAAPSSLSPLSHHRVAVAVGCRCHREVVRRGSE</sequence>